<organism evidence="3">
    <name type="scientific">Kitasatospora sp. CMC57</name>
    <dbReference type="NCBI Taxonomy" id="3231513"/>
    <lineage>
        <taxon>Bacteria</taxon>
        <taxon>Bacillati</taxon>
        <taxon>Actinomycetota</taxon>
        <taxon>Actinomycetes</taxon>
        <taxon>Kitasatosporales</taxon>
        <taxon>Streptomycetaceae</taxon>
        <taxon>Kitasatospora</taxon>
    </lineage>
</organism>
<accession>A0AB33JVG4</accession>
<sequence>MTRPPLPHDFQRPVPAFTVTSHSVTDGGTLPASHTLEGGNLSPQLRWSDFPTDTKSFAVTCFDPDAPTGSGWWHWVLFDLPAGVTELPEGAGSGTFPGLPTGAIHGRNDYGTRDFGGAAPPPGHGPHRYVFTVHALGVEKLGPDADTSAAAISGTLGFFAIGRATLCALYEHS</sequence>
<name>A0AB33JVG4_9ACTN</name>
<protein>
    <submittedName>
        <fullName evidence="3">YbhB/YbcL family Raf kinase inhibitor-like protein</fullName>
    </submittedName>
</protein>
<dbReference type="GO" id="GO:0004860">
    <property type="term" value="F:protein kinase inhibitor activity"/>
    <property type="evidence" value="ECO:0007669"/>
    <property type="project" value="UniProtKB-KW"/>
</dbReference>
<keyword evidence="3" id="KW-0649">Protein kinase inhibitor</keyword>
<dbReference type="AlphaFoldDB" id="A0AB33JVG4"/>
<feature type="region of interest" description="Disordered" evidence="2">
    <location>
        <begin position="20"/>
        <end position="40"/>
    </location>
</feature>
<dbReference type="SUPFAM" id="SSF49777">
    <property type="entry name" value="PEBP-like"/>
    <property type="match status" value="1"/>
</dbReference>
<comment type="similarity">
    <text evidence="1">Belongs to the UPF0098 family.</text>
</comment>
<reference evidence="3" key="1">
    <citation type="submission" date="2024-07" db="EMBL/GenBank/DDBJ databases">
        <title>Complete genome sequences of cellulolytic bacteria, Kitasatospora sp. CMC57 and Streptomyces sp. CMC78, isolated from Japanese agricultural soil.</title>
        <authorList>
            <person name="Hashimoto T."/>
            <person name="Ito M."/>
            <person name="Iwamoto M."/>
            <person name="Fukahori D."/>
            <person name="Shoda T."/>
            <person name="Sakoda M."/>
            <person name="Morohoshi T."/>
            <person name="Mitsuboshi M."/>
            <person name="Nishizawa T."/>
        </authorList>
    </citation>
    <scope>NUCLEOTIDE SEQUENCE</scope>
    <source>
        <strain evidence="3">CMC57</strain>
    </source>
</reference>
<dbReference type="InterPro" id="IPR036610">
    <property type="entry name" value="PEBP-like_sf"/>
</dbReference>
<dbReference type="InterPro" id="IPR008914">
    <property type="entry name" value="PEBP"/>
</dbReference>
<dbReference type="CDD" id="cd00865">
    <property type="entry name" value="PEBP_bact_arch"/>
    <property type="match status" value="1"/>
</dbReference>
<evidence type="ECO:0000256" key="2">
    <source>
        <dbReference type="SAM" id="MobiDB-lite"/>
    </source>
</evidence>
<dbReference type="PANTHER" id="PTHR30289">
    <property type="entry name" value="UNCHARACTERIZED PROTEIN YBCL-RELATED"/>
    <property type="match status" value="1"/>
</dbReference>
<dbReference type="Gene3D" id="3.90.280.10">
    <property type="entry name" value="PEBP-like"/>
    <property type="match status" value="1"/>
</dbReference>
<gene>
    <name evidence="3" type="ORF">KCMC57_32110</name>
</gene>
<dbReference type="Pfam" id="PF01161">
    <property type="entry name" value="PBP"/>
    <property type="match status" value="1"/>
</dbReference>
<proteinExistence type="inferred from homology"/>
<dbReference type="RefSeq" id="WP_407989226.1">
    <property type="nucleotide sequence ID" value="NZ_AP035881.2"/>
</dbReference>
<dbReference type="NCBIfam" id="TIGR00481">
    <property type="entry name" value="YbhB/YbcL family Raf kinase inhibitor-like protein"/>
    <property type="match status" value="1"/>
</dbReference>
<dbReference type="PANTHER" id="PTHR30289:SF1">
    <property type="entry name" value="PEBP (PHOSPHATIDYLETHANOLAMINE-BINDING PROTEIN) FAMILY PROTEIN"/>
    <property type="match status" value="1"/>
</dbReference>
<evidence type="ECO:0000256" key="1">
    <source>
        <dbReference type="ARBA" id="ARBA00007120"/>
    </source>
</evidence>
<dbReference type="EMBL" id="AP035881">
    <property type="protein sequence ID" value="BFP46843.1"/>
    <property type="molecule type" value="Genomic_DNA"/>
</dbReference>
<dbReference type="InterPro" id="IPR005247">
    <property type="entry name" value="YbhB_YbcL/LppC-like"/>
</dbReference>
<evidence type="ECO:0000313" key="3">
    <source>
        <dbReference type="EMBL" id="BFP46843.1"/>
    </source>
</evidence>